<dbReference type="SMART" id="SM00322">
    <property type="entry name" value="KH"/>
    <property type="match status" value="1"/>
</dbReference>
<evidence type="ECO:0000256" key="1">
    <source>
        <dbReference type="PROSITE-ProRule" id="PRU00117"/>
    </source>
</evidence>
<feature type="compositionally biased region" description="Low complexity" evidence="2">
    <location>
        <begin position="434"/>
        <end position="445"/>
    </location>
</feature>
<keyword evidence="1" id="KW-0694">RNA-binding</keyword>
<dbReference type="Proteomes" id="UP001189429">
    <property type="component" value="Unassembled WGS sequence"/>
</dbReference>
<accession>A0ABN9QZD8</accession>
<dbReference type="Gene3D" id="3.30.1370.10">
    <property type="entry name" value="K Homology domain, type 1"/>
    <property type="match status" value="1"/>
</dbReference>
<dbReference type="Pfam" id="PF22675">
    <property type="entry name" value="KH-I_KHDC4-BBP"/>
    <property type="match status" value="1"/>
</dbReference>
<name>A0ABN9QZD8_9DINO</name>
<comment type="caution">
    <text evidence="4">The sequence shown here is derived from an EMBL/GenBank/DDBJ whole genome shotgun (WGS) entry which is preliminary data.</text>
</comment>
<dbReference type="InterPro" id="IPR055256">
    <property type="entry name" value="KH_1_KHDC4/BBP-like"/>
</dbReference>
<dbReference type="PROSITE" id="PS50084">
    <property type="entry name" value="KH_TYPE_1"/>
    <property type="match status" value="1"/>
</dbReference>
<dbReference type="SUPFAM" id="SSF54791">
    <property type="entry name" value="Eukaryotic type KH-domain (KH-domain type I)"/>
    <property type="match status" value="1"/>
</dbReference>
<dbReference type="EMBL" id="CAUYUJ010004470">
    <property type="protein sequence ID" value="CAK0809734.1"/>
    <property type="molecule type" value="Genomic_DNA"/>
</dbReference>
<evidence type="ECO:0000259" key="3">
    <source>
        <dbReference type="SMART" id="SM00322"/>
    </source>
</evidence>
<gene>
    <name evidence="4" type="ORF">PCOR1329_LOCUS14901</name>
</gene>
<keyword evidence="5" id="KW-1185">Reference proteome</keyword>
<organism evidence="4 5">
    <name type="scientific">Prorocentrum cordatum</name>
    <dbReference type="NCBI Taxonomy" id="2364126"/>
    <lineage>
        <taxon>Eukaryota</taxon>
        <taxon>Sar</taxon>
        <taxon>Alveolata</taxon>
        <taxon>Dinophyceae</taxon>
        <taxon>Prorocentrales</taxon>
        <taxon>Prorocentraceae</taxon>
        <taxon>Prorocentrum</taxon>
    </lineage>
</organism>
<evidence type="ECO:0000313" key="5">
    <source>
        <dbReference type="Proteomes" id="UP001189429"/>
    </source>
</evidence>
<reference evidence="4" key="1">
    <citation type="submission" date="2023-10" db="EMBL/GenBank/DDBJ databases">
        <authorList>
            <person name="Chen Y."/>
            <person name="Shah S."/>
            <person name="Dougan E. K."/>
            <person name="Thang M."/>
            <person name="Chan C."/>
        </authorList>
    </citation>
    <scope>NUCLEOTIDE SEQUENCE [LARGE SCALE GENOMIC DNA]</scope>
</reference>
<dbReference type="InterPro" id="IPR036612">
    <property type="entry name" value="KH_dom_type_1_sf"/>
</dbReference>
<feature type="region of interest" description="Disordered" evidence="2">
    <location>
        <begin position="429"/>
        <end position="460"/>
    </location>
</feature>
<dbReference type="InterPro" id="IPR004087">
    <property type="entry name" value="KH_dom"/>
</dbReference>
<evidence type="ECO:0000313" key="4">
    <source>
        <dbReference type="EMBL" id="CAK0809734.1"/>
    </source>
</evidence>
<feature type="region of interest" description="Disordered" evidence="2">
    <location>
        <begin position="28"/>
        <end position="67"/>
    </location>
</feature>
<proteinExistence type="predicted"/>
<sequence>MSAAPPQHQRRPSAGRRARVTVKNTFISEVDSPDCPSPGPFGASKTWAAGTEPDVESVAGPRPPVRGSRVPVPGCAGDAHCEPFGCRETESAGLFAGRACLGQRPPSRSPSPCYVSIGEESPFWAGLGKRPGLRLSLRPPRSSAGLDGQATPAGTASRWPSADLGALPTPALTASRWPSAELGAPGHASGPPTPACTASRWASADLGECASDLAVALDQSTNSEVSTGSEGACSSLTWSADQQAVGEKHWEWHPAPPRVDFEPPLAFPDLAVSGSPAAVVAPIAVSHQRVGTPLSLSAAIGGPDDRELESCGASACPLHLPGPGTLGGPLGGSLHPAAVVAACQRQLQLAHMARLAATMCAHLPAPPGLPPTFQPAAQPPAVEPAAAQGSWQCHAASAAPGGRASSGTASAIAPAAALGGCRGCACGGGGGGPARPSQPGASAAAHAPGTGVSAGRGRPQGSRRLRMWAHLHLHMQAPGFDQVPRLIGRGGSTLRGIAERTGSKIRIRGRGSGHLEVNGTSEAPCPLMVAVTTDRQDNAGFASAVEGVVRELRALERRFHAFCEQRGVQHEGPGFSVGLLGPGAQDLLGQALEGVAESRAS</sequence>
<feature type="region of interest" description="Disordered" evidence="2">
    <location>
        <begin position="135"/>
        <end position="198"/>
    </location>
</feature>
<feature type="domain" description="K Homology" evidence="3">
    <location>
        <begin position="469"/>
        <end position="537"/>
    </location>
</feature>
<evidence type="ECO:0000256" key="2">
    <source>
        <dbReference type="SAM" id="MobiDB-lite"/>
    </source>
</evidence>
<protein>
    <recommendedName>
        <fullName evidence="3">K Homology domain-containing protein</fullName>
    </recommendedName>
</protein>